<keyword evidence="4" id="KW-0677">Repeat</keyword>
<dbReference type="Gene3D" id="1.20.5.4130">
    <property type="match status" value="1"/>
</dbReference>
<dbReference type="Gene3D" id="3.80.10.10">
    <property type="entry name" value="Ribonuclease Inhibitor"/>
    <property type="match status" value="1"/>
</dbReference>
<keyword evidence="16" id="KW-1185">Reference proteome</keyword>
<dbReference type="SUPFAM" id="SSF46689">
    <property type="entry name" value="Homeodomain-like"/>
    <property type="match status" value="1"/>
</dbReference>
<dbReference type="InterPro" id="IPR001005">
    <property type="entry name" value="SANT/Myb"/>
</dbReference>
<evidence type="ECO:0000256" key="3">
    <source>
        <dbReference type="ARBA" id="ARBA00022614"/>
    </source>
</evidence>
<dbReference type="SMART" id="SM00717">
    <property type="entry name" value="SANT"/>
    <property type="match status" value="2"/>
</dbReference>
<dbReference type="PRINTS" id="PR00364">
    <property type="entry name" value="DISEASERSIST"/>
</dbReference>
<dbReference type="PROSITE" id="PS51294">
    <property type="entry name" value="HTH_MYB"/>
    <property type="match status" value="1"/>
</dbReference>
<dbReference type="GO" id="GO:0003677">
    <property type="term" value="F:DNA binding"/>
    <property type="evidence" value="ECO:0007669"/>
    <property type="project" value="UniProtKB-KW"/>
</dbReference>
<protein>
    <submittedName>
        <fullName evidence="15">Uncharacterized protein</fullName>
    </submittedName>
</protein>
<keyword evidence="6" id="KW-0611">Plant defense</keyword>
<keyword evidence="3" id="KW-0433">Leucine-rich repeat</keyword>
<dbReference type="Pfam" id="PF23559">
    <property type="entry name" value="WHD_DRP"/>
    <property type="match status" value="1"/>
</dbReference>
<dbReference type="CDD" id="cd00167">
    <property type="entry name" value="SANT"/>
    <property type="match status" value="1"/>
</dbReference>
<evidence type="ECO:0000256" key="2">
    <source>
        <dbReference type="ARBA" id="ARBA00008894"/>
    </source>
</evidence>
<dbReference type="FunFam" id="1.10.10.10:FF:000322">
    <property type="entry name" value="Probable disease resistance protein At1g63360"/>
    <property type="match status" value="1"/>
</dbReference>
<keyword evidence="11" id="KW-0539">Nucleus</keyword>
<evidence type="ECO:0000259" key="13">
    <source>
        <dbReference type="PROSITE" id="PS50090"/>
    </source>
</evidence>
<dbReference type="STRING" id="4529.A0A0E0Q182"/>
<evidence type="ECO:0000256" key="4">
    <source>
        <dbReference type="ARBA" id="ARBA00022737"/>
    </source>
</evidence>
<dbReference type="SUPFAM" id="SSF52540">
    <property type="entry name" value="P-loop containing nucleoside triphosphate hydrolases"/>
    <property type="match status" value="1"/>
</dbReference>
<evidence type="ECO:0000313" key="15">
    <source>
        <dbReference type="EnsemblPlants" id="ORUFI06G25490.1"/>
    </source>
</evidence>
<sequence length="1354" mass="153465">MSSLVVMQAPMSCSLGALGPLLRKLDSLENRLPKPLKEGMNLLKEEVEEISADLVKMSSVDSPSYRARCWMEEVRDLSYHMEDCIDSMLLKRSDANAKMRCVYGSRVGRVKIGRRHPKKLKTSTRINKMTKITRIWKLMNLAWEAGERHWIAELRNLVREATKRRHKRYRPADGGASRPRLVLTAHGRVPGPYWVAANLVGVAGLRNLLWEARDRHTRYRLDDDYASSSLNDPLDTAELEKRVWEVRDRRHKRHRSDNDYASSSSAHISPVFGFVDSDLDLILEDVVRVEQNRYKRYRLDDGYDSSSVDVFPEDGWVHAPSRVGTTNLIGIYKPKAKLTNLVNDKTDLQLKVVCILGSAGVGKTTLAEQVYRQLRRQFECRALVRVSRRPDMRNLITTILSQVHPRLKISDSSTVQSLIDILKEYLQKKRYLIVIDELCEAETWNIVNRAFPDDNNCSRIMTTTEIKEVALNCRRNCSVNIFDMVPLGINNAKTLFFDRVFGPEQHCPNELYEVASRIAENCGGLPLSIISIAGLLASLPQEMKLWCKVDECLRSCVTTNTKVNGQILKESINLSYNGLPHHLKTCLLYLSFYPEGFISCTSDLLKQWVSEGFIPVIDGKDTGEVAESYFYELVNRGMIQGVSTKYNNQVLSCTLHRIVFDLIIQKSKEEKFITAIDYSKTMLQNSLEARRLLLHFSNTRYATEVEGITLSHVRSFAFFGLLKCMPSVMEFKLLRVLILDFWGDHNGRKSFNVAGICRLFQLRYLKISSSILIELPPQIGCLKYLETLDIDATVSAVPSDIVHLPGLLHLHLRDDTNLPDEIGRIRSLQTLKYFDLGNNSEENVRSLGELTNLRDLHLTCSTATSSEQAKKNLIVLVSCTGKLRNLKSIIFCPGVSSMDILFDCSSRMCPLPVSVWRLELLPPIFIFTRLSNWIGQLRELRTLKVVVRELVTNDIDSLAVLPHLTVLSLHIIKAPIGRVIFKREEFPLLKKLKFICGVLCLTFQAGAMPSLHRLKIGFNAHKGERYDNILVGSEHLLNLEFVTGQIGRAPEAQESDRTAAEAAFREANSKHPGFNGYLNMDIESMDWFKEEYWHPEIKESTNKKYWDSQKQYSDKNKQEYKGSTKNDAGRGLWTTEEDEKLAQYIQKNGHGSWRTLPKLAGLNRSSKSCRLRWTNYLRPDILRSDTFSQKQEQTIIRLHSLLGNKWSAIASQPAGEDGVRDPELLEHTHQESTHTDGLGPITHRPRTDFLARQPLLIGGAIVPFQLSAGALVQGAGGADVAIKESNEMPYQQYLFHNQQPLMSGATTISTAFGSSAARTTQTQIFTPPPESVSTTAMAGPHIWEELDDLSTLGL</sequence>
<dbReference type="Gramene" id="ORUFI06G25490.1">
    <property type="protein sequence ID" value="ORUFI06G25490.1"/>
    <property type="gene ID" value="ORUFI06G25490"/>
</dbReference>
<dbReference type="GO" id="GO:0043531">
    <property type="term" value="F:ADP binding"/>
    <property type="evidence" value="ECO:0007669"/>
    <property type="project" value="InterPro"/>
</dbReference>
<dbReference type="InterPro" id="IPR009057">
    <property type="entry name" value="Homeodomain-like_sf"/>
</dbReference>
<evidence type="ECO:0000256" key="7">
    <source>
        <dbReference type="ARBA" id="ARBA00023015"/>
    </source>
</evidence>
<dbReference type="GO" id="GO:0002758">
    <property type="term" value="P:innate immune response-activating signaling pathway"/>
    <property type="evidence" value="ECO:0007669"/>
    <property type="project" value="UniProtKB-ARBA"/>
</dbReference>
<feature type="region of interest" description="Disordered" evidence="12">
    <location>
        <begin position="1108"/>
        <end position="1128"/>
    </location>
</feature>
<evidence type="ECO:0000256" key="9">
    <source>
        <dbReference type="ARBA" id="ARBA00023125"/>
    </source>
</evidence>
<dbReference type="PROSITE" id="PS50090">
    <property type="entry name" value="MYB_LIKE"/>
    <property type="match status" value="1"/>
</dbReference>
<dbReference type="InterPro" id="IPR002182">
    <property type="entry name" value="NB-ARC"/>
</dbReference>
<dbReference type="GO" id="GO:0005634">
    <property type="term" value="C:nucleus"/>
    <property type="evidence" value="ECO:0007669"/>
    <property type="project" value="UniProtKB-SubCell"/>
</dbReference>
<accession>A0A0E0Q182</accession>
<dbReference type="GO" id="GO:0009626">
    <property type="term" value="P:plant-type hypersensitive response"/>
    <property type="evidence" value="ECO:0007669"/>
    <property type="project" value="UniProtKB-ARBA"/>
</dbReference>
<dbReference type="EnsemblPlants" id="ORUFI06G25490.1">
    <property type="protein sequence ID" value="ORUFI06G25490.1"/>
    <property type="gene ID" value="ORUFI06G25490"/>
</dbReference>
<dbReference type="GO" id="GO:0042742">
    <property type="term" value="P:defense response to bacterium"/>
    <property type="evidence" value="ECO:0007669"/>
    <property type="project" value="UniProtKB-ARBA"/>
</dbReference>
<feature type="domain" description="Myb-like" evidence="13">
    <location>
        <begin position="1125"/>
        <end position="1177"/>
    </location>
</feature>
<dbReference type="Proteomes" id="UP000008022">
    <property type="component" value="Unassembled WGS sequence"/>
</dbReference>
<dbReference type="Gene3D" id="3.40.50.300">
    <property type="entry name" value="P-loop containing nucleotide triphosphate hydrolases"/>
    <property type="match status" value="1"/>
</dbReference>
<feature type="domain" description="HTH myb-type" evidence="14">
    <location>
        <begin position="1125"/>
        <end position="1181"/>
    </location>
</feature>
<dbReference type="InterPro" id="IPR058922">
    <property type="entry name" value="WHD_DRP"/>
</dbReference>
<dbReference type="Gene3D" id="1.10.10.10">
    <property type="entry name" value="Winged helix-like DNA-binding domain superfamily/Winged helix DNA-binding domain"/>
    <property type="match status" value="1"/>
</dbReference>
<evidence type="ECO:0000256" key="8">
    <source>
        <dbReference type="ARBA" id="ARBA00023054"/>
    </source>
</evidence>
<evidence type="ECO:0000259" key="14">
    <source>
        <dbReference type="PROSITE" id="PS51294"/>
    </source>
</evidence>
<dbReference type="InterPro" id="IPR042197">
    <property type="entry name" value="Apaf_helical"/>
</dbReference>
<proteinExistence type="inferred from homology"/>
<dbReference type="SUPFAM" id="SSF52058">
    <property type="entry name" value="L domain-like"/>
    <property type="match status" value="1"/>
</dbReference>
<evidence type="ECO:0000256" key="10">
    <source>
        <dbReference type="ARBA" id="ARBA00023163"/>
    </source>
</evidence>
<evidence type="ECO:0000256" key="6">
    <source>
        <dbReference type="ARBA" id="ARBA00022821"/>
    </source>
</evidence>
<dbReference type="eggNOG" id="KOG0048">
    <property type="taxonomic scope" value="Eukaryota"/>
</dbReference>
<dbReference type="Gene3D" id="1.10.8.430">
    <property type="entry name" value="Helical domain of apoptotic protease-activating factors"/>
    <property type="match status" value="1"/>
</dbReference>
<evidence type="ECO:0000256" key="12">
    <source>
        <dbReference type="SAM" id="MobiDB-lite"/>
    </source>
</evidence>
<dbReference type="eggNOG" id="KOG4658">
    <property type="taxonomic scope" value="Eukaryota"/>
</dbReference>
<name>A0A0E0Q182_ORYRU</name>
<dbReference type="Pfam" id="PF18052">
    <property type="entry name" value="Rx_N"/>
    <property type="match status" value="1"/>
</dbReference>
<keyword evidence="8" id="KW-0175">Coiled coil</keyword>
<organism evidence="15 16">
    <name type="scientific">Oryza rufipogon</name>
    <name type="common">Brownbeard rice</name>
    <name type="synonym">Asian wild rice</name>
    <dbReference type="NCBI Taxonomy" id="4529"/>
    <lineage>
        <taxon>Eukaryota</taxon>
        <taxon>Viridiplantae</taxon>
        <taxon>Streptophyta</taxon>
        <taxon>Embryophyta</taxon>
        <taxon>Tracheophyta</taxon>
        <taxon>Spermatophyta</taxon>
        <taxon>Magnoliopsida</taxon>
        <taxon>Liliopsida</taxon>
        <taxon>Poales</taxon>
        <taxon>Poaceae</taxon>
        <taxon>BOP clade</taxon>
        <taxon>Oryzoideae</taxon>
        <taxon>Oryzeae</taxon>
        <taxon>Oryzinae</taxon>
        <taxon>Oryza</taxon>
    </lineage>
</organism>
<dbReference type="FunFam" id="1.10.10.60:FF:000001">
    <property type="entry name" value="MYB-related transcription factor"/>
    <property type="match status" value="1"/>
</dbReference>
<reference evidence="16" key="1">
    <citation type="submission" date="2013-06" db="EMBL/GenBank/DDBJ databases">
        <authorList>
            <person name="Zhao Q."/>
        </authorList>
    </citation>
    <scope>NUCLEOTIDE SEQUENCE</scope>
    <source>
        <strain evidence="16">cv. W1943</strain>
    </source>
</reference>
<evidence type="ECO:0000256" key="1">
    <source>
        <dbReference type="ARBA" id="ARBA00004123"/>
    </source>
</evidence>
<dbReference type="InterPro" id="IPR036388">
    <property type="entry name" value="WH-like_DNA-bd_sf"/>
</dbReference>
<dbReference type="PANTHER" id="PTHR23155">
    <property type="entry name" value="DISEASE RESISTANCE PROTEIN RP"/>
    <property type="match status" value="1"/>
</dbReference>
<comment type="subcellular location">
    <subcellularLocation>
        <location evidence="1">Nucleus</location>
    </subcellularLocation>
</comment>
<dbReference type="InterPro" id="IPR017930">
    <property type="entry name" value="Myb_dom"/>
</dbReference>
<dbReference type="InterPro" id="IPR032675">
    <property type="entry name" value="LRR_dom_sf"/>
</dbReference>
<keyword evidence="7" id="KW-0805">Transcription regulation</keyword>
<keyword evidence="9" id="KW-0238">DNA-binding</keyword>
<dbReference type="PANTHER" id="PTHR23155:SF1198">
    <property type="entry name" value="DISEASE RESISTANCE PROTEIN RGA5"/>
    <property type="match status" value="1"/>
</dbReference>
<evidence type="ECO:0000256" key="11">
    <source>
        <dbReference type="ARBA" id="ARBA00023242"/>
    </source>
</evidence>
<dbReference type="Pfam" id="PF00249">
    <property type="entry name" value="Myb_DNA-binding"/>
    <property type="match status" value="1"/>
</dbReference>
<keyword evidence="5" id="KW-0547">Nucleotide-binding</keyword>
<keyword evidence="10" id="KW-0804">Transcription</keyword>
<dbReference type="Pfam" id="PF23598">
    <property type="entry name" value="LRR_14"/>
    <property type="match status" value="1"/>
</dbReference>
<dbReference type="InterPro" id="IPR044974">
    <property type="entry name" value="Disease_R_plants"/>
</dbReference>
<comment type="similarity">
    <text evidence="2">Belongs to the disease resistance NB-LRR family.</text>
</comment>
<evidence type="ECO:0000313" key="16">
    <source>
        <dbReference type="Proteomes" id="UP000008022"/>
    </source>
</evidence>
<dbReference type="InterPro" id="IPR027417">
    <property type="entry name" value="P-loop_NTPase"/>
</dbReference>
<reference evidence="15" key="2">
    <citation type="submission" date="2015-06" db="UniProtKB">
        <authorList>
            <consortium name="EnsemblPlants"/>
        </authorList>
    </citation>
    <scope>IDENTIFICATION</scope>
</reference>
<dbReference type="InterPro" id="IPR041118">
    <property type="entry name" value="Rx_N"/>
</dbReference>
<dbReference type="InterPro" id="IPR055414">
    <property type="entry name" value="LRR_R13L4/SHOC2-like"/>
</dbReference>
<dbReference type="Pfam" id="PF00931">
    <property type="entry name" value="NB-ARC"/>
    <property type="match status" value="1"/>
</dbReference>
<evidence type="ECO:0000256" key="5">
    <source>
        <dbReference type="ARBA" id="ARBA00022741"/>
    </source>
</evidence>
<dbReference type="HOGENOM" id="CLU_000837_25_1_1"/>
<dbReference type="Gene3D" id="1.10.10.60">
    <property type="entry name" value="Homeodomain-like"/>
    <property type="match status" value="1"/>
</dbReference>